<dbReference type="InterPro" id="IPR017896">
    <property type="entry name" value="4Fe4S_Fe-S-bd"/>
</dbReference>
<keyword evidence="9" id="KW-1185">Reference proteome</keyword>
<accession>A0A2T4JZ41</accession>
<keyword evidence="1 6" id="KW-0813">Transport</keyword>
<name>A0A2T4JZ41_9RHOB</name>
<dbReference type="GO" id="GO:0005506">
    <property type="term" value="F:iron ion binding"/>
    <property type="evidence" value="ECO:0007669"/>
    <property type="project" value="UniProtKB-UniRule"/>
</dbReference>
<keyword evidence="3 6" id="KW-0249">Electron transport</keyword>
<dbReference type="PROSITE" id="PS51379">
    <property type="entry name" value="4FE4S_FER_2"/>
    <property type="match status" value="1"/>
</dbReference>
<dbReference type="Gene3D" id="3.30.70.20">
    <property type="match status" value="1"/>
</dbReference>
<dbReference type="GO" id="GO:0051536">
    <property type="term" value="F:iron-sulfur cluster binding"/>
    <property type="evidence" value="ECO:0007669"/>
    <property type="project" value="UniProtKB-KW"/>
</dbReference>
<dbReference type="PANTHER" id="PTHR43082">
    <property type="entry name" value="FERREDOXIN-LIKE"/>
    <property type="match status" value="1"/>
</dbReference>
<keyword evidence="5 6" id="KW-0411">Iron-sulfur</keyword>
<dbReference type="PIRSF" id="PIRSF036548">
    <property type="entry name" value="Fdx_FixX"/>
    <property type="match status" value="1"/>
</dbReference>
<evidence type="ECO:0000256" key="3">
    <source>
        <dbReference type="ARBA" id="ARBA00022982"/>
    </source>
</evidence>
<sequence length="102" mass="11401">MSDKQDAAEGGRMEERLYQNRYQVDEGRPHVKIHPQAEDSPELQALMAICPAGCYRPTENGRVEVVADGCMECGSCRIVCQETGEIEWAYPRGGYGILFKFG</sequence>
<evidence type="ECO:0000259" key="7">
    <source>
        <dbReference type="PROSITE" id="PS51379"/>
    </source>
</evidence>
<dbReference type="Proteomes" id="UP000241010">
    <property type="component" value="Unassembled WGS sequence"/>
</dbReference>
<dbReference type="PANTHER" id="PTHR43082:SF3">
    <property type="entry name" value="FERREDOXIN-LIKE PROTEIN YDIT"/>
    <property type="match status" value="1"/>
</dbReference>
<comment type="caution">
    <text evidence="8">The sequence shown here is derived from an EMBL/GenBank/DDBJ whole genome shotgun (WGS) entry which is preliminary data.</text>
</comment>
<reference evidence="8 9" key="1">
    <citation type="submission" date="2018-03" db="EMBL/GenBank/DDBJ databases">
        <title>Cereibacter changlensis.</title>
        <authorList>
            <person name="Meyer T.E."/>
            <person name="Miller S."/>
            <person name="Lodha T."/>
            <person name="Gandham S."/>
            <person name="Chintalapati S."/>
            <person name="Chintalapati V.R."/>
        </authorList>
    </citation>
    <scope>NUCLEOTIDE SEQUENCE [LARGE SCALE GENOMIC DNA]</scope>
    <source>
        <strain evidence="8 9">JA139</strain>
    </source>
</reference>
<dbReference type="EMBL" id="PZKG01000009">
    <property type="protein sequence ID" value="PTE23181.1"/>
    <property type="molecule type" value="Genomic_DNA"/>
</dbReference>
<protein>
    <recommendedName>
        <fullName evidence="6">Ferredoxin-like protein</fullName>
    </recommendedName>
</protein>
<feature type="domain" description="4Fe-4S ferredoxin-type" evidence="7">
    <location>
        <begin position="61"/>
        <end position="91"/>
    </location>
</feature>
<organism evidence="8 9">
    <name type="scientific">Cereibacter changlensis JA139</name>
    <dbReference type="NCBI Taxonomy" id="1188249"/>
    <lineage>
        <taxon>Bacteria</taxon>
        <taxon>Pseudomonadati</taxon>
        <taxon>Pseudomonadota</taxon>
        <taxon>Alphaproteobacteria</taxon>
        <taxon>Rhodobacterales</taxon>
        <taxon>Paracoccaceae</taxon>
        <taxon>Cereibacter</taxon>
    </lineage>
</organism>
<dbReference type="SUPFAM" id="SSF54862">
    <property type="entry name" value="4Fe-4S ferredoxins"/>
    <property type="match status" value="1"/>
</dbReference>
<evidence type="ECO:0000313" key="8">
    <source>
        <dbReference type="EMBL" id="PTE23181.1"/>
    </source>
</evidence>
<evidence type="ECO:0000256" key="6">
    <source>
        <dbReference type="PIRNR" id="PIRNR036548"/>
    </source>
</evidence>
<evidence type="ECO:0000256" key="1">
    <source>
        <dbReference type="ARBA" id="ARBA00022448"/>
    </source>
</evidence>
<keyword evidence="4 6" id="KW-0408">Iron</keyword>
<comment type="function">
    <text evidence="6">Could be a 3Fe-4S cluster-containing protein.</text>
</comment>
<dbReference type="InterPro" id="IPR012206">
    <property type="entry name" value="Fd_FixX"/>
</dbReference>
<dbReference type="OrthoDB" id="9800260at2"/>
<evidence type="ECO:0000256" key="2">
    <source>
        <dbReference type="ARBA" id="ARBA00022723"/>
    </source>
</evidence>
<evidence type="ECO:0000256" key="4">
    <source>
        <dbReference type="ARBA" id="ARBA00023004"/>
    </source>
</evidence>
<evidence type="ECO:0000313" key="9">
    <source>
        <dbReference type="Proteomes" id="UP000241010"/>
    </source>
</evidence>
<evidence type="ECO:0000256" key="5">
    <source>
        <dbReference type="ARBA" id="ARBA00023014"/>
    </source>
</evidence>
<dbReference type="AlphaFoldDB" id="A0A2T4JZ41"/>
<proteinExistence type="predicted"/>
<keyword evidence="2 6" id="KW-0479">Metal-binding</keyword>
<gene>
    <name evidence="8" type="ORF">C5F48_03370</name>
</gene>